<dbReference type="Proteomes" id="UP000694548">
    <property type="component" value="Chromosome sgr01"/>
</dbReference>
<dbReference type="GeneTree" id="ENSGT01030000234565"/>
<reference evidence="2" key="1">
    <citation type="submission" date="2014-08" db="EMBL/GenBank/DDBJ databases">
        <authorList>
            <person name="Senf B."/>
            <person name="Petzold A."/>
            <person name="Downie B.R."/>
            <person name="Koch P."/>
            <person name="Platzer M."/>
        </authorList>
    </citation>
    <scope>NUCLEOTIDE SEQUENCE [LARGE SCALE GENOMIC DNA]</scope>
    <source>
        <strain evidence="2">GRZ</strain>
    </source>
</reference>
<keyword evidence="3" id="KW-1185">Reference proteome</keyword>
<dbReference type="Pfam" id="PF03372">
    <property type="entry name" value="Exo_endo_phos"/>
    <property type="match status" value="1"/>
</dbReference>
<dbReference type="Pfam" id="PF00078">
    <property type="entry name" value="RVT_1"/>
    <property type="match status" value="1"/>
</dbReference>
<dbReference type="PANTHER" id="PTHR47510">
    <property type="entry name" value="REVERSE TRANSCRIPTASE DOMAIN-CONTAINING PROTEIN"/>
    <property type="match status" value="1"/>
</dbReference>
<dbReference type="PANTHER" id="PTHR47510:SF3">
    <property type="entry name" value="ENDO_EXONUCLEASE_PHOSPHATASE DOMAIN-CONTAINING PROTEIN"/>
    <property type="match status" value="1"/>
</dbReference>
<reference evidence="2" key="3">
    <citation type="submission" date="2025-09" db="UniProtKB">
        <authorList>
            <consortium name="Ensembl"/>
        </authorList>
    </citation>
    <scope>IDENTIFICATION</scope>
</reference>
<sequence length="922" mass="104559">MTFMTEKQSPVLPEQDINLSPVLPRDLPKLQSIMVLYDHFSCSSNKVTSIVSRQQKTESKVNVKQRMLIVFLLLLSGNVQPNPGPEPQCAKTPSDFKSLSGLKYIHLNVCSLLNKMDTVRIWVTSTGADLVIISETWLTKSATNEDINIDGFNVYRMDRPKKGGGVAIYVKSRFNASIVLSRSICKQMEFLALSVEITKSFSSIVVGCYRPPSAPKEALHTLKQLLSKFSYTELLLAGDFNWDWTKATSDEFKSFCDSNNLTQLVNQPTRLNLRYPEKSSLIDLILTNVAHKFTSVGVFCNDLSDHCVVAVCKDVKIPKCKLRIICERNLKHFNEQAFHHDLSAVKWGNIDLLPDVELAWTFFRESFMQIVNRHAPLKKCRIKGRENPWFSPELANMIHERNRAWDKARTTELTTDWSGFRQLRNKCTSLIKKAKSEYFLSVTTENLKDPQRFWKVIKSFAVEKISQALPTFVLRDSVPDYNRLKILNCFNEHFLSVGSLFNFVGTPLIKSGIIPPNFSGAPFNFKPFTVHEVHKALKNIDHRKPPGPDFIEPYFLKMAADYVAEPLSILFNLSINSKEIPSQWKSTYVLPLLKGGDPAVLTNYRPISNLSMLSKIMESLVSVQLKEFLSINDILSKCQSGFRKGYSTTTAVMKVVNDIIVALDRKQFCASLFIDLSKAFDTVDHAILINILLSLGLSEHSVAWFSNYLTNRTQCVKCKDLCSDFGVVQRGVPQGSVLGLLLFILYINDMGQNIKDANIHFYADDTIIYCFGTSLSQVVESLQKALDLVQQSLHQLKLTPNAEKTKLMFFTNRQIPNSVPKLITLEGKVIEMVHEHNYLCVCIDNSLTFKSHIDKLVKKLKLKLGFYFCNKSCFSFEGKKQLVTTTFLSVLDYGDLIYMNASLTVLQKQLGLPCVSEIHHKL</sequence>
<dbReference type="InterPro" id="IPR043502">
    <property type="entry name" value="DNA/RNA_pol_sf"/>
</dbReference>
<dbReference type="SUPFAM" id="SSF56219">
    <property type="entry name" value="DNase I-like"/>
    <property type="match status" value="1"/>
</dbReference>
<dbReference type="SUPFAM" id="SSF56672">
    <property type="entry name" value="DNA/RNA polymerases"/>
    <property type="match status" value="1"/>
</dbReference>
<evidence type="ECO:0000259" key="1">
    <source>
        <dbReference type="PROSITE" id="PS50878"/>
    </source>
</evidence>
<dbReference type="CDD" id="cd01650">
    <property type="entry name" value="RT_nLTR_like"/>
    <property type="match status" value="1"/>
</dbReference>
<evidence type="ECO:0000313" key="2">
    <source>
        <dbReference type="Ensembl" id="ENSNFUP00015002174.1"/>
    </source>
</evidence>
<dbReference type="GO" id="GO:0003824">
    <property type="term" value="F:catalytic activity"/>
    <property type="evidence" value="ECO:0007669"/>
    <property type="project" value="InterPro"/>
</dbReference>
<dbReference type="PROSITE" id="PS50878">
    <property type="entry name" value="RT_POL"/>
    <property type="match status" value="1"/>
</dbReference>
<dbReference type="Ensembl" id="ENSNFUT00015002327.1">
    <property type="protein sequence ID" value="ENSNFUP00015002174.1"/>
    <property type="gene ID" value="ENSNFUG00015001176.1"/>
</dbReference>
<name>A0A8C6KGJ3_NOTFU</name>
<dbReference type="Gene3D" id="3.60.10.10">
    <property type="entry name" value="Endonuclease/exonuclease/phosphatase"/>
    <property type="match status" value="1"/>
</dbReference>
<dbReference type="InterPro" id="IPR005135">
    <property type="entry name" value="Endo/exonuclease/phosphatase"/>
</dbReference>
<evidence type="ECO:0000313" key="3">
    <source>
        <dbReference type="Proteomes" id="UP000694548"/>
    </source>
</evidence>
<dbReference type="AlphaFoldDB" id="A0A8C6KGJ3"/>
<accession>A0A8C6KGJ3</accession>
<proteinExistence type="predicted"/>
<dbReference type="InterPro" id="IPR036691">
    <property type="entry name" value="Endo/exonu/phosph_ase_sf"/>
</dbReference>
<reference evidence="2" key="2">
    <citation type="submission" date="2025-08" db="UniProtKB">
        <authorList>
            <consortium name="Ensembl"/>
        </authorList>
    </citation>
    <scope>IDENTIFICATION</scope>
</reference>
<organism evidence="2 3">
    <name type="scientific">Nothobranchius furzeri</name>
    <name type="common">Turquoise killifish</name>
    <dbReference type="NCBI Taxonomy" id="105023"/>
    <lineage>
        <taxon>Eukaryota</taxon>
        <taxon>Metazoa</taxon>
        <taxon>Chordata</taxon>
        <taxon>Craniata</taxon>
        <taxon>Vertebrata</taxon>
        <taxon>Euteleostomi</taxon>
        <taxon>Actinopterygii</taxon>
        <taxon>Neopterygii</taxon>
        <taxon>Teleostei</taxon>
        <taxon>Neoteleostei</taxon>
        <taxon>Acanthomorphata</taxon>
        <taxon>Ovalentaria</taxon>
        <taxon>Atherinomorphae</taxon>
        <taxon>Cyprinodontiformes</taxon>
        <taxon>Nothobranchiidae</taxon>
        <taxon>Nothobranchius</taxon>
    </lineage>
</organism>
<protein>
    <recommendedName>
        <fullName evidence="1">Reverse transcriptase domain-containing protein</fullName>
    </recommendedName>
</protein>
<dbReference type="InterPro" id="IPR000477">
    <property type="entry name" value="RT_dom"/>
</dbReference>
<feature type="domain" description="Reverse transcriptase" evidence="1">
    <location>
        <begin position="573"/>
        <end position="830"/>
    </location>
</feature>